<accession>A0A3M6RUJ5</accession>
<name>A0A3M6RUJ5_9BURK</name>
<evidence type="ECO:0000256" key="1">
    <source>
        <dbReference type="SAM" id="MobiDB-lite"/>
    </source>
</evidence>
<reference evidence="2 3" key="1">
    <citation type="submission" date="2018-10" db="EMBL/GenBank/DDBJ databases">
        <title>Comamonadaceae CDC group NO-1 genome sequencing and assembly.</title>
        <authorList>
            <person name="Bernier A.-M."/>
            <person name="Bernard K."/>
        </authorList>
    </citation>
    <scope>NUCLEOTIDE SEQUENCE [LARGE SCALE GENOMIC DNA]</scope>
    <source>
        <strain evidence="2 3">NML180582</strain>
    </source>
</reference>
<comment type="caution">
    <text evidence="2">The sequence shown here is derived from an EMBL/GenBank/DDBJ whole genome shotgun (WGS) entry which is preliminary data.</text>
</comment>
<gene>
    <name evidence="2" type="ORF">EBQ34_01175</name>
</gene>
<feature type="region of interest" description="Disordered" evidence="1">
    <location>
        <begin position="110"/>
        <end position="129"/>
    </location>
</feature>
<organism evidence="2 3">
    <name type="scientific">Vandammella animalimorsus</name>
    <dbReference type="NCBI Taxonomy" id="2029117"/>
    <lineage>
        <taxon>Bacteria</taxon>
        <taxon>Pseudomonadati</taxon>
        <taxon>Pseudomonadota</taxon>
        <taxon>Betaproteobacteria</taxon>
        <taxon>Burkholderiales</taxon>
        <taxon>Comamonadaceae</taxon>
        <taxon>Vandammella</taxon>
    </lineage>
</organism>
<proteinExistence type="predicted"/>
<evidence type="ECO:0000313" key="2">
    <source>
        <dbReference type="EMBL" id="RMX18996.1"/>
    </source>
</evidence>
<dbReference type="RefSeq" id="WP_122243829.1">
    <property type="nucleotide sequence ID" value="NZ_RDQJ01000001.1"/>
</dbReference>
<sequence length="230" mass="24690">MTTFALQPSGQPDAKVVQDQQQVNQWLGALGLDEQWILQARIAGMDSRGSLIPGACALTAAGSLQWHYTVQAVRAQLGLQGWSLIDPRGCPFAVSPDRSVALVVMTGDAATGLPDQGPPRNSSTKGRTTQAAIDGDLFRQPEGKHVEDFQQENLATQVWVLLIHYDERLRESRAELSRPNGFDGRYITSWGTRLLLEPVAGDGAVVVTPVGDAPTAPQPVVVEVSPKTGT</sequence>
<dbReference type="OrthoDB" id="8970090at2"/>
<dbReference type="AlphaFoldDB" id="A0A3M6RUJ5"/>
<feature type="compositionally biased region" description="Polar residues" evidence="1">
    <location>
        <begin position="119"/>
        <end position="129"/>
    </location>
</feature>
<evidence type="ECO:0000313" key="3">
    <source>
        <dbReference type="Proteomes" id="UP000275180"/>
    </source>
</evidence>
<dbReference type="Proteomes" id="UP000275180">
    <property type="component" value="Unassembled WGS sequence"/>
</dbReference>
<dbReference type="EMBL" id="RDQJ01000001">
    <property type="protein sequence ID" value="RMX18996.1"/>
    <property type="molecule type" value="Genomic_DNA"/>
</dbReference>
<protein>
    <submittedName>
        <fullName evidence="2">Uncharacterized protein</fullName>
    </submittedName>
</protein>